<feature type="transmembrane region" description="Helical" evidence="1">
    <location>
        <begin position="70"/>
        <end position="88"/>
    </location>
</feature>
<sequence length="166" mass="17548">MAASTLSSTVQTKFPEVVMVACVLGFAFLAVELYLFDHYKEGSQIIGFAATLIGLLLSLLAFARARAVRTTVMVLFGVLTLVGAYGTLEHRETRQEDAAKFAQRQAQAKAAGTTQDTAQGAEGGEGAPGAPREFRSNIPVLSPLSLSGLSALALLALVARRPERPL</sequence>
<keyword evidence="3" id="KW-1185">Reference proteome</keyword>
<feature type="transmembrane region" description="Helical" evidence="1">
    <location>
        <begin position="42"/>
        <end position="63"/>
    </location>
</feature>
<comment type="caution">
    <text evidence="2">The sequence shown here is derived from an EMBL/GenBank/DDBJ whole genome shotgun (WGS) entry which is preliminary data.</text>
</comment>
<accession>A0A917PG12</accession>
<proteinExistence type="predicted"/>
<dbReference type="RefSeq" id="WP_188963065.1">
    <property type="nucleotide sequence ID" value="NZ_BMOE01000006.1"/>
</dbReference>
<keyword evidence="1" id="KW-0812">Transmembrane</keyword>
<organism evidence="2 3">
    <name type="scientific">Deinococcus aquiradiocola</name>
    <dbReference type="NCBI Taxonomy" id="393059"/>
    <lineage>
        <taxon>Bacteria</taxon>
        <taxon>Thermotogati</taxon>
        <taxon>Deinococcota</taxon>
        <taxon>Deinococci</taxon>
        <taxon>Deinococcales</taxon>
        <taxon>Deinococcaceae</taxon>
        <taxon>Deinococcus</taxon>
    </lineage>
</organism>
<gene>
    <name evidence="2" type="ORF">GCM10008939_20230</name>
</gene>
<evidence type="ECO:0000313" key="3">
    <source>
        <dbReference type="Proteomes" id="UP000635726"/>
    </source>
</evidence>
<reference evidence="2" key="2">
    <citation type="submission" date="2020-09" db="EMBL/GenBank/DDBJ databases">
        <authorList>
            <person name="Sun Q."/>
            <person name="Ohkuma M."/>
        </authorList>
    </citation>
    <scope>NUCLEOTIDE SEQUENCE</scope>
    <source>
        <strain evidence="2">JCM 14371</strain>
    </source>
</reference>
<keyword evidence="1" id="KW-0472">Membrane</keyword>
<evidence type="ECO:0000256" key="1">
    <source>
        <dbReference type="SAM" id="Phobius"/>
    </source>
</evidence>
<name>A0A917PG12_9DEIO</name>
<evidence type="ECO:0000313" key="2">
    <source>
        <dbReference type="EMBL" id="GGJ76015.1"/>
    </source>
</evidence>
<dbReference type="EMBL" id="BMOE01000006">
    <property type="protein sequence ID" value="GGJ76015.1"/>
    <property type="molecule type" value="Genomic_DNA"/>
</dbReference>
<dbReference type="AlphaFoldDB" id="A0A917PG12"/>
<keyword evidence="1" id="KW-1133">Transmembrane helix</keyword>
<protein>
    <submittedName>
        <fullName evidence="2">Uncharacterized protein</fullName>
    </submittedName>
</protein>
<reference evidence="2" key="1">
    <citation type="journal article" date="2014" name="Int. J. Syst. Evol. Microbiol.">
        <title>Complete genome sequence of Corynebacterium casei LMG S-19264T (=DSM 44701T), isolated from a smear-ripened cheese.</title>
        <authorList>
            <consortium name="US DOE Joint Genome Institute (JGI-PGF)"/>
            <person name="Walter F."/>
            <person name="Albersmeier A."/>
            <person name="Kalinowski J."/>
            <person name="Ruckert C."/>
        </authorList>
    </citation>
    <scope>NUCLEOTIDE SEQUENCE</scope>
    <source>
        <strain evidence="2">JCM 14371</strain>
    </source>
</reference>
<dbReference type="Proteomes" id="UP000635726">
    <property type="component" value="Unassembled WGS sequence"/>
</dbReference>
<feature type="transmembrane region" description="Helical" evidence="1">
    <location>
        <begin position="140"/>
        <end position="159"/>
    </location>
</feature>
<feature type="transmembrane region" description="Helical" evidence="1">
    <location>
        <begin position="17"/>
        <end position="36"/>
    </location>
</feature>